<accession>H2EFP1</accession>
<name>H2EFP1_9VIRU</name>
<dbReference type="InterPro" id="IPR036770">
    <property type="entry name" value="Ankyrin_rpt-contain_sf"/>
</dbReference>
<gene>
    <name evidence="1" type="ORF">mv_L1104</name>
</gene>
<dbReference type="EMBL" id="JN885999">
    <property type="protein sequence ID" value="AEX63306.1"/>
    <property type="molecule type" value="Genomic_DNA"/>
</dbReference>
<sequence>MDFRITINPKYSKYFKDKYLKKYKKSIYFFSPCLDKNKKIILSKKIEETGKLVLIIKSDDFPKVVKIIFANEKKPIIAKNICHLFYEKYLDFIVDNEMNYHLKIFIKYLLPFLKKYRNVWFDLQKYLLSYLECEEKNICLDSQKKIINCFDYNFICYALDNCVSFSDSIIKHILKNHKKCVMEIFSYENNQKYKNIKIKKISVYDILEYCILKNKPDKFKILYDYFTTLSEEISLDEINYSSPDYDKYRCLYESIQISDKIIKELFYYLSYHKYRNSILQHILLNNYNIELVIDFIYILLDRGDYDEYFEICLEWLFQKTKYDEEFINVLFVQAKKCSLKMLKILIEYGANYKKYGKRLIYHANVYGKPNIDLIKYIETLIQDNQN</sequence>
<reference evidence="1" key="1">
    <citation type="submission" date="2011-10" db="EMBL/GenBank/DDBJ databases">
        <title>Provirophages and transpovirons: unique mobilome of giant viruses.</title>
        <authorList>
            <person name="Desnues C."/>
            <person name="LaScola B."/>
            <person name="Yutin N."/>
            <person name="Fournous G."/>
            <person name="Koonin E."/>
            <person name="Raoult D."/>
        </authorList>
    </citation>
    <scope>NUCLEOTIDE SEQUENCE</scope>
    <source>
        <strain evidence="1">Mv13-mv</strain>
    </source>
</reference>
<evidence type="ECO:0000313" key="1">
    <source>
        <dbReference type="EMBL" id="AEX63306.1"/>
    </source>
</evidence>
<organism evidence="1">
    <name type="scientific">Moumouvirus sp. 'Monve'</name>
    <dbReference type="NCBI Taxonomy" id="1128131"/>
    <lineage>
        <taxon>Viruses</taxon>
        <taxon>Varidnaviria</taxon>
        <taxon>Bamfordvirae</taxon>
        <taxon>Nucleocytoviricota</taxon>
        <taxon>Megaviricetes</taxon>
        <taxon>Imitervirales</taxon>
        <taxon>Mimiviridae</taxon>
        <taxon>Megamimivirinae</taxon>
        <taxon>Moumouvirus</taxon>
    </lineage>
</organism>
<dbReference type="SUPFAM" id="SSF48403">
    <property type="entry name" value="Ankyrin repeat"/>
    <property type="match status" value="1"/>
</dbReference>
<evidence type="ECO:0008006" key="2">
    <source>
        <dbReference type="Google" id="ProtNLM"/>
    </source>
</evidence>
<proteinExistence type="predicted"/>
<protein>
    <recommendedName>
        <fullName evidence="2">Ankyrin repeat protein</fullName>
    </recommendedName>
</protein>